<keyword evidence="2" id="KW-1185">Reference proteome</keyword>
<dbReference type="EMBL" id="CP055153">
    <property type="protein sequence ID" value="QMU30996.1"/>
    <property type="molecule type" value="Genomic_DNA"/>
</dbReference>
<dbReference type="KEGG" id="add:HUW48_24540"/>
<protein>
    <submittedName>
        <fullName evidence="1">Uncharacterized protein</fullName>
    </submittedName>
</protein>
<proteinExistence type="predicted"/>
<reference evidence="1 2" key="1">
    <citation type="submission" date="2020-06" db="EMBL/GenBank/DDBJ databases">
        <authorList>
            <person name="Hwang Y.J."/>
        </authorList>
    </citation>
    <scope>NUCLEOTIDE SEQUENCE [LARGE SCALE GENOMIC DNA]</scope>
    <source>
        <strain evidence="1 2">KUDC8001</strain>
    </source>
</reference>
<reference evidence="1 2" key="2">
    <citation type="submission" date="2020-08" db="EMBL/GenBank/DDBJ databases">
        <title>Adhaeribacter dokdonensis sp. nov., isolated from the rhizosphere of Elymus tsukushiensis, a plant native to the Dokdo Islands, Republic of Korea.</title>
        <authorList>
            <person name="Ghim S.Y."/>
        </authorList>
    </citation>
    <scope>NUCLEOTIDE SEQUENCE [LARGE SCALE GENOMIC DNA]</scope>
    <source>
        <strain evidence="1 2">KUDC8001</strain>
    </source>
</reference>
<accession>A0A7L7LDS6</accession>
<organism evidence="1 2">
    <name type="scientific">Adhaeribacter radiodurans</name>
    <dbReference type="NCBI Taxonomy" id="2745197"/>
    <lineage>
        <taxon>Bacteria</taxon>
        <taxon>Pseudomonadati</taxon>
        <taxon>Bacteroidota</taxon>
        <taxon>Cytophagia</taxon>
        <taxon>Cytophagales</taxon>
        <taxon>Hymenobacteraceae</taxon>
        <taxon>Adhaeribacter</taxon>
    </lineage>
</organism>
<evidence type="ECO:0000313" key="2">
    <source>
        <dbReference type="Proteomes" id="UP000514509"/>
    </source>
</evidence>
<name>A0A7L7LDS6_9BACT</name>
<dbReference type="Proteomes" id="UP000514509">
    <property type="component" value="Chromosome"/>
</dbReference>
<dbReference type="RefSeq" id="WP_182413438.1">
    <property type="nucleotide sequence ID" value="NZ_CP055153.1"/>
</dbReference>
<evidence type="ECO:0000313" key="1">
    <source>
        <dbReference type="EMBL" id="QMU30996.1"/>
    </source>
</evidence>
<gene>
    <name evidence="1" type="ORF">HUW48_24540</name>
</gene>
<sequence>MTLSNFITTVCGQTFKIDRFEQVAVGVIESEKFIKDQTYIPDTFAVYRTGSGMYLLETTTFRLVDMSLQTTYEILTEKEAMKYLNNCMLDIS</sequence>
<dbReference type="AlphaFoldDB" id="A0A7L7LDS6"/>